<keyword evidence="2" id="KW-1185">Reference proteome</keyword>
<dbReference type="Proteomes" id="UP000015347">
    <property type="component" value="Unassembled WGS sequence"/>
</dbReference>
<comment type="caution">
    <text evidence="1">The sequence shown here is derived from an EMBL/GenBank/DDBJ whole genome shotgun (WGS) entry which is preliminary data.</text>
</comment>
<evidence type="ECO:0000313" key="2">
    <source>
        <dbReference type="Proteomes" id="UP000015347"/>
    </source>
</evidence>
<reference evidence="2" key="1">
    <citation type="journal article" date="2014" name="Stand. Genomic Sci.">
        <title>Genome sequence of the exopolysaccharide-producing Salipiger mucosus type strain (DSM 16094(T)), a moderately halophilic member of the Roseobacter clade.</title>
        <authorList>
            <person name="Riedel T."/>
            <person name="Spring S."/>
            <person name="Fiebig A."/>
            <person name="Petersen J."/>
            <person name="Kyrpides N.C."/>
            <person name="Goker M."/>
            <person name="Klenk H.P."/>
        </authorList>
    </citation>
    <scope>NUCLEOTIDE SEQUENCE [LARGE SCALE GENOMIC DNA]</scope>
    <source>
        <strain evidence="2">DSM 16094</strain>
    </source>
</reference>
<protein>
    <submittedName>
        <fullName evidence="1">Uncharacterized protein</fullName>
    </submittedName>
</protein>
<evidence type="ECO:0000313" key="1">
    <source>
        <dbReference type="EMBL" id="EPX84046.1"/>
    </source>
</evidence>
<accession>S9QRN4</accession>
<dbReference type="RefSeq" id="WP_020038239.1">
    <property type="nucleotide sequence ID" value="NZ_KE557274.1"/>
</dbReference>
<gene>
    <name evidence="1" type="ORF">Salmuc_01821</name>
</gene>
<proteinExistence type="predicted"/>
<organism evidence="1 2">
    <name type="scientific">Salipiger mucosus DSM 16094</name>
    <dbReference type="NCBI Taxonomy" id="1123237"/>
    <lineage>
        <taxon>Bacteria</taxon>
        <taxon>Pseudomonadati</taxon>
        <taxon>Pseudomonadota</taxon>
        <taxon>Alphaproteobacteria</taxon>
        <taxon>Rhodobacterales</taxon>
        <taxon>Roseobacteraceae</taxon>
        <taxon>Salipiger</taxon>
    </lineage>
</organism>
<sequence length="404" mass="44096">MEEYIRRAGPFALWEALFGCHPEDTDVLQGEESHGAAMIEEVLQGVEASGLSPVSIGFSDNRTQDITPGTLALLRTKIMSGVVLSATSARSARNAAEVGDHADWESMAAGIFCVIGQLDEMDSVLPQIYADVPAKVTRRLKSLPSPPAIRTSGGKPCIEIRLRAPEQLCAFLNDMVEAAVKGVLERAYESTPLYRLPETDVSYFPEELVRLEEDDVERINAIAEHCGDRIDAEGCSLKRAFSSSPFRRTLVQNLIDRITSIFSDEMARYGAVRNGNILSLDVPTGNDLGPVLYRLFGDPSFELEGLLCQEIAHGVSITLPEIPEAAPETFLLPPKQSLLSEFFMSHGGADACLCMWETENEIPDRYYDECGPIHSVVPVNAASVQGAVEEISGIFQRDAFGAIE</sequence>
<name>S9QRN4_9RHOB</name>
<dbReference type="HOGENOM" id="CLU_681313_0_0_5"/>
<dbReference type="AlphaFoldDB" id="S9QRN4"/>
<dbReference type="STRING" id="1123237.Salmuc_01821"/>
<dbReference type="EMBL" id="APVH01000013">
    <property type="protein sequence ID" value="EPX84046.1"/>
    <property type="molecule type" value="Genomic_DNA"/>
</dbReference>